<name>A0A919FH68_9MICO</name>
<evidence type="ECO:0000313" key="2">
    <source>
        <dbReference type="Proteomes" id="UP000627369"/>
    </source>
</evidence>
<evidence type="ECO:0000313" key="1">
    <source>
        <dbReference type="EMBL" id="GHH65535.1"/>
    </source>
</evidence>
<dbReference type="InterPro" id="IPR018644">
    <property type="entry name" value="DUF2071"/>
</dbReference>
<dbReference type="Proteomes" id="UP000627369">
    <property type="component" value="Unassembled WGS sequence"/>
</dbReference>
<accession>A0A919FH68</accession>
<organism evidence="1 2">
    <name type="scientific">Promicromonospora soli</name>
    <dbReference type="NCBI Taxonomy" id="2035533"/>
    <lineage>
        <taxon>Bacteria</taxon>
        <taxon>Bacillati</taxon>
        <taxon>Actinomycetota</taxon>
        <taxon>Actinomycetes</taxon>
        <taxon>Micrococcales</taxon>
        <taxon>Promicromonosporaceae</taxon>
        <taxon>Promicromonospora</taxon>
    </lineage>
</organism>
<protein>
    <recommendedName>
        <fullName evidence="3">DUF2071 domain-containing protein</fullName>
    </recommendedName>
</protein>
<reference evidence="1" key="2">
    <citation type="submission" date="2020-09" db="EMBL/GenBank/DDBJ databases">
        <authorList>
            <person name="Sun Q."/>
            <person name="Zhou Y."/>
        </authorList>
    </citation>
    <scope>NUCLEOTIDE SEQUENCE</scope>
    <source>
        <strain evidence="1">CGMCC 4.7398</strain>
    </source>
</reference>
<dbReference type="InterPro" id="IPR023375">
    <property type="entry name" value="ADC_dom_sf"/>
</dbReference>
<dbReference type="Pfam" id="PF09844">
    <property type="entry name" value="DUF2071"/>
    <property type="match status" value="1"/>
</dbReference>
<dbReference type="RefSeq" id="WP_189667583.1">
    <property type="nucleotide sequence ID" value="NZ_BNAS01000001.1"/>
</dbReference>
<comment type="caution">
    <text evidence="1">The sequence shown here is derived from an EMBL/GenBank/DDBJ whole genome shotgun (WGS) entry which is preliminary data.</text>
</comment>
<dbReference type="PANTHER" id="PTHR39186:SF1">
    <property type="entry name" value="DUF2071 DOMAIN-CONTAINING PROTEIN"/>
    <property type="match status" value="1"/>
</dbReference>
<evidence type="ECO:0008006" key="3">
    <source>
        <dbReference type="Google" id="ProtNLM"/>
    </source>
</evidence>
<sequence length="228" mass="25319">MSGRLPDAPVRRPMSLQRWEHVAFVHWRYPASALRRFVPAGLEVQEIDGSAWVGFVPFLFARLRAPGLPAVPGWSTFAELNLRTYVSDGEHDGVLFLRVLCARRLVVGAFRAGLGLPYVHSPGWVERTADATSYEAAGTHALVVVGPREEPDALVTSLTGRWSTFTRHRGRLWRVPVEHQPWPLHRARLERLSTSMLTDAGLPPPEGQPLVHWSPGVDVRLGAPRPAA</sequence>
<proteinExistence type="predicted"/>
<dbReference type="PANTHER" id="PTHR39186">
    <property type="entry name" value="DUF2071 FAMILY PROTEIN"/>
    <property type="match status" value="1"/>
</dbReference>
<dbReference type="AlphaFoldDB" id="A0A919FH68"/>
<dbReference type="SUPFAM" id="SSF160104">
    <property type="entry name" value="Acetoacetate decarboxylase-like"/>
    <property type="match status" value="1"/>
</dbReference>
<gene>
    <name evidence="1" type="primary">yqjF</name>
    <name evidence="1" type="ORF">GCM10017772_03910</name>
</gene>
<dbReference type="EMBL" id="BNAS01000001">
    <property type="protein sequence ID" value="GHH65535.1"/>
    <property type="molecule type" value="Genomic_DNA"/>
</dbReference>
<reference evidence="1" key="1">
    <citation type="journal article" date="2014" name="Int. J. Syst. Evol. Microbiol.">
        <title>Complete genome sequence of Corynebacterium casei LMG S-19264T (=DSM 44701T), isolated from a smear-ripened cheese.</title>
        <authorList>
            <consortium name="US DOE Joint Genome Institute (JGI-PGF)"/>
            <person name="Walter F."/>
            <person name="Albersmeier A."/>
            <person name="Kalinowski J."/>
            <person name="Ruckert C."/>
        </authorList>
    </citation>
    <scope>NUCLEOTIDE SEQUENCE</scope>
    <source>
        <strain evidence="1">CGMCC 4.7398</strain>
    </source>
</reference>
<keyword evidence="2" id="KW-1185">Reference proteome</keyword>